<name>A0AB34IJX0_PRYPA</name>
<evidence type="ECO:0000313" key="2">
    <source>
        <dbReference type="Proteomes" id="UP001515480"/>
    </source>
</evidence>
<keyword evidence="2" id="KW-1185">Reference proteome</keyword>
<comment type="caution">
    <text evidence="1">The sequence shown here is derived from an EMBL/GenBank/DDBJ whole genome shotgun (WGS) entry which is preliminary data.</text>
</comment>
<accession>A0AB34IJX0</accession>
<reference evidence="1 2" key="1">
    <citation type="journal article" date="2024" name="Science">
        <title>Giant polyketide synthase enzymes in the biosynthesis of giant marine polyether toxins.</title>
        <authorList>
            <person name="Fallon T.R."/>
            <person name="Shende V.V."/>
            <person name="Wierzbicki I.H."/>
            <person name="Pendleton A.L."/>
            <person name="Watervoot N.F."/>
            <person name="Auber R.P."/>
            <person name="Gonzalez D.J."/>
            <person name="Wisecaver J.H."/>
            <person name="Moore B.S."/>
        </authorList>
    </citation>
    <scope>NUCLEOTIDE SEQUENCE [LARGE SCALE GENOMIC DNA]</scope>
    <source>
        <strain evidence="1 2">12B1</strain>
    </source>
</reference>
<dbReference type="Proteomes" id="UP001515480">
    <property type="component" value="Unassembled WGS sequence"/>
</dbReference>
<protein>
    <submittedName>
        <fullName evidence="1">Uncharacterized protein</fullName>
    </submittedName>
</protein>
<proteinExistence type="predicted"/>
<organism evidence="1 2">
    <name type="scientific">Prymnesium parvum</name>
    <name type="common">Toxic golden alga</name>
    <dbReference type="NCBI Taxonomy" id="97485"/>
    <lineage>
        <taxon>Eukaryota</taxon>
        <taxon>Haptista</taxon>
        <taxon>Haptophyta</taxon>
        <taxon>Prymnesiophyceae</taxon>
        <taxon>Prymnesiales</taxon>
        <taxon>Prymnesiaceae</taxon>
        <taxon>Prymnesium</taxon>
    </lineage>
</organism>
<dbReference type="AlphaFoldDB" id="A0AB34IJX0"/>
<sequence length="314" mass="33822">MRCCGRAKDEKQTLSRMRMRVDATLHGLSYGPGASRADTGILSPSGALMRALQILSCLATASAVRCYSAALAGRGGAPAGARAPLPVCSCSVDRRSAVLGGLAAAMGLPQAASAIVESNNPANNYYFPMAKYRYLPRILRAWIAVDELAPAAIEVGDWDGMDEVIRRADDAVTALPLYTSAVEGSRSTKRKRKSETQKQMTEDLQVYTKALENMKKSVAKKDRATTEKLLKEVRSSLLDYRQLAQIDGPDGGVVTIPLGNAEESGHAGAPLGYVIPAFRGGGTSMDYALRPGEPMMQGGMIRQDYREKYQKNQQ</sequence>
<evidence type="ECO:0000313" key="1">
    <source>
        <dbReference type="EMBL" id="KAL1500310.1"/>
    </source>
</evidence>
<gene>
    <name evidence="1" type="ORF">AB1Y20_012976</name>
</gene>
<dbReference type="EMBL" id="JBGBPQ010000023">
    <property type="protein sequence ID" value="KAL1500310.1"/>
    <property type="molecule type" value="Genomic_DNA"/>
</dbReference>